<evidence type="ECO:0000256" key="4">
    <source>
        <dbReference type="ARBA" id="ARBA00022968"/>
    </source>
</evidence>
<evidence type="ECO:0000256" key="1">
    <source>
        <dbReference type="ARBA" id="ARBA00004167"/>
    </source>
</evidence>
<name>A0A4Y7JEF0_PAPSO</name>
<keyword evidence="11" id="KW-1185">Reference proteome</keyword>
<evidence type="ECO:0000313" key="10">
    <source>
        <dbReference type="EMBL" id="RZC59197.1"/>
    </source>
</evidence>
<feature type="compositionally biased region" description="Polar residues" evidence="7">
    <location>
        <begin position="60"/>
        <end position="124"/>
    </location>
</feature>
<reference evidence="10 11" key="1">
    <citation type="journal article" date="2018" name="Science">
        <title>The opium poppy genome and morphinan production.</title>
        <authorList>
            <person name="Guo L."/>
            <person name="Winzer T."/>
            <person name="Yang X."/>
            <person name="Li Y."/>
            <person name="Ning Z."/>
            <person name="He Z."/>
            <person name="Teodor R."/>
            <person name="Lu Y."/>
            <person name="Bowser T.A."/>
            <person name="Graham I.A."/>
            <person name="Ye K."/>
        </authorList>
    </citation>
    <scope>NUCLEOTIDE SEQUENCE [LARGE SCALE GENOMIC DNA]</scope>
    <source>
        <strain evidence="11">cv. HN1</strain>
        <tissue evidence="10">Leaves</tissue>
    </source>
</reference>
<evidence type="ECO:0000256" key="5">
    <source>
        <dbReference type="ARBA" id="ARBA00022989"/>
    </source>
</evidence>
<keyword evidence="5" id="KW-1133">Transmembrane helix</keyword>
<dbReference type="EMBL" id="CM010718">
    <property type="protein sequence ID" value="RZC59197.1"/>
    <property type="molecule type" value="Genomic_DNA"/>
</dbReference>
<feature type="region of interest" description="Disordered" evidence="7">
    <location>
        <begin position="60"/>
        <end position="214"/>
    </location>
</feature>
<comment type="similarity">
    <text evidence="2">Belongs to the PC-esterase family. TBL subfamily.</text>
</comment>
<feature type="region of interest" description="Disordered" evidence="7">
    <location>
        <begin position="20"/>
        <end position="41"/>
    </location>
</feature>
<evidence type="ECO:0000256" key="3">
    <source>
        <dbReference type="ARBA" id="ARBA00022692"/>
    </source>
</evidence>
<dbReference type="GO" id="GO:0016020">
    <property type="term" value="C:membrane"/>
    <property type="evidence" value="ECO:0007669"/>
    <property type="project" value="UniProtKB-SubCell"/>
</dbReference>
<keyword evidence="3" id="KW-0812">Transmembrane</keyword>
<feature type="domain" description="Trichome birefringence-like C-terminal" evidence="8">
    <location>
        <begin position="925"/>
        <end position="1026"/>
    </location>
</feature>
<evidence type="ECO:0008006" key="12">
    <source>
        <dbReference type="Google" id="ProtNLM"/>
    </source>
</evidence>
<dbReference type="InterPro" id="IPR025846">
    <property type="entry name" value="TBL_N"/>
</dbReference>
<feature type="compositionally biased region" description="Low complexity" evidence="7">
    <location>
        <begin position="20"/>
        <end position="35"/>
    </location>
</feature>
<dbReference type="Gramene" id="RZC59197">
    <property type="protein sequence ID" value="RZC59197"/>
    <property type="gene ID" value="C5167_006497"/>
</dbReference>
<dbReference type="Proteomes" id="UP000316621">
    <property type="component" value="Chromosome 4"/>
</dbReference>
<keyword evidence="4" id="KW-0735">Signal-anchor</keyword>
<dbReference type="Pfam" id="PF13839">
    <property type="entry name" value="PC-Esterase"/>
    <property type="match status" value="3"/>
</dbReference>
<dbReference type="GO" id="GO:0005794">
    <property type="term" value="C:Golgi apparatus"/>
    <property type="evidence" value="ECO:0007669"/>
    <property type="project" value="TreeGrafter"/>
</dbReference>
<organism evidence="10 11">
    <name type="scientific">Papaver somniferum</name>
    <name type="common">Opium poppy</name>
    <dbReference type="NCBI Taxonomy" id="3469"/>
    <lineage>
        <taxon>Eukaryota</taxon>
        <taxon>Viridiplantae</taxon>
        <taxon>Streptophyta</taxon>
        <taxon>Embryophyta</taxon>
        <taxon>Tracheophyta</taxon>
        <taxon>Spermatophyta</taxon>
        <taxon>Magnoliopsida</taxon>
        <taxon>Ranunculales</taxon>
        <taxon>Papaveraceae</taxon>
        <taxon>Papaveroideae</taxon>
        <taxon>Papaver</taxon>
    </lineage>
</organism>
<feature type="domain" description="Trichome birefringence-like C-terminal" evidence="8">
    <location>
        <begin position="721"/>
        <end position="897"/>
    </location>
</feature>
<feature type="region of interest" description="Disordered" evidence="7">
    <location>
        <begin position="625"/>
        <end position="659"/>
    </location>
</feature>
<feature type="domain" description="Trichome birefringence-like N-terminal" evidence="9">
    <location>
        <begin position="667"/>
        <end position="720"/>
    </location>
</feature>
<accession>A0A4Y7JEF0</accession>
<feature type="compositionally biased region" description="Polar residues" evidence="7">
    <location>
        <begin position="194"/>
        <end position="214"/>
    </location>
</feature>
<dbReference type="InterPro" id="IPR026057">
    <property type="entry name" value="TBL_C"/>
</dbReference>
<evidence type="ECO:0000256" key="6">
    <source>
        <dbReference type="ARBA" id="ARBA00023136"/>
    </source>
</evidence>
<sequence>MELKKLPFLEPFFNGFSSRFGSSSSSAPITTSTNSGSNGWPLGDILKGSNVSSDLNLRVNTHQENSSESSKNITFLNSNGGEQNTHKGNLPEVSNNSSFLSSNGRGEQKTNVGNFTESRENGTLISKGGSVDDKTPIGSLNVTSSGKESHQQQLPIDGKNTTTEVKKSIDQSGDKESVANKEKAKEVTEKGKVTRSNNESGISSPDKVVSTNSGNLRVLPDLNEKCDVYKGRWVRDENKPYYPPGSCPHIDRDFDCHLNGRPDGDYLRWRWQPYDCNMPSLNAIDFLERLRGKRIIFVGDSLNRNMWESLVCMLRHGVGNKSKVHERSGQTHFKGGQSLYDFRYEGYNCSVQFVSAPFLVRESFAKHANGTTETLRLDLMDKTSSAFRDADVVVFNTGHWWTHEKTSKGENYYQEGTHLYPNLDVMDAFKKALTTWGRWVDKNINANRTQVIFRGYSVTHFKGGQWNSGGKCHNESEPIFNETFLAKYPPKMKIVEDVLKQMKTPVIYMNISRLTDFRKDGHPSIFRMEYKTEEERIAAVHSQDCSHWCLPGVPDTWNELLYASLLKLAAFPGLPLKDRAMWLAETSEQNTTALGLRIRNTSSVAFSRKACQTIMLRSNDHVGGSVDGKTLGQSSVGDMKNDSSSGETQQQPPQCSISENSNADVYEKCDIYKGKWVRDEKKPYYPVGSCPHIDKGFNCHANGRPDDDYLKWRWQPDDCNIPSFNATDFLERSRGKNITFVGDSQNRNMWKSLVCMLRHGVANSTRVHKIYGKNYFDYNCSVQYVSAPFLVRETSVKLENGTSPTETLRLDLMHKKSEAFNEADVIVFNTGQWWNYDKTSKGENYYQEGTYLYPKLEVLKAFHKALITWGKWVDENVNTSRTQVIFRGYSFTHFSEELSNFDSEKYSAFWKALAIPSSQTNYLGKDGQWNSGGQCHKETEPNFNDTSLRKYPTKMKIVENVLKQMKTPVIYMNVSRLTDYRQDGHPSIYRMEYKTEEEQAAAMHSQDCSHWCLPGVPDTWNELMYASLLKFVNVKQDIKSFELTLDDGIYDLISEEIISRDSTRQVNLVNDVETDDNWKNFIEERMDEISDDDDSDFEREVEVDISEYSKLLNPLKNKKLRSSDFVGLMTPLCCEN</sequence>
<dbReference type="PANTHER" id="PTHR32285:SF208">
    <property type="entry name" value="PROTEIN TRICHOME BIREFRINGENCE-LIKE 2"/>
    <property type="match status" value="1"/>
</dbReference>
<dbReference type="GO" id="GO:0016413">
    <property type="term" value="F:O-acetyltransferase activity"/>
    <property type="evidence" value="ECO:0007669"/>
    <property type="project" value="InterPro"/>
</dbReference>
<feature type="compositionally biased region" description="Basic and acidic residues" evidence="7">
    <location>
        <begin position="164"/>
        <end position="192"/>
    </location>
</feature>
<evidence type="ECO:0000259" key="8">
    <source>
        <dbReference type="Pfam" id="PF13839"/>
    </source>
</evidence>
<dbReference type="Pfam" id="PF14416">
    <property type="entry name" value="PMR5N"/>
    <property type="match status" value="2"/>
</dbReference>
<evidence type="ECO:0000256" key="2">
    <source>
        <dbReference type="ARBA" id="ARBA00007727"/>
    </source>
</evidence>
<evidence type="ECO:0000256" key="7">
    <source>
        <dbReference type="SAM" id="MobiDB-lite"/>
    </source>
</evidence>
<feature type="compositionally biased region" description="Polar residues" evidence="7">
    <location>
        <begin position="138"/>
        <end position="163"/>
    </location>
</feature>
<feature type="domain" description="Trichome birefringence-like N-terminal" evidence="9">
    <location>
        <begin position="224"/>
        <end position="277"/>
    </location>
</feature>
<dbReference type="PANTHER" id="PTHR32285">
    <property type="entry name" value="PROTEIN TRICHOME BIREFRINGENCE-LIKE 9-RELATED"/>
    <property type="match status" value="1"/>
</dbReference>
<protein>
    <recommendedName>
        <fullName evidence="12">Trichome birefringence-like N-terminal domain-containing protein</fullName>
    </recommendedName>
</protein>
<feature type="domain" description="Trichome birefringence-like C-terminal" evidence="8">
    <location>
        <begin position="278"/>
        <end position="563"/>
    </location>
</feature>
<evidence type="ECO:0000313" key="11">
    <source>
        <dbReference type="Proteomes" id="UP000316621"/>
    </source>
</evidence>
<comment type="subcellular location">
    <subcellularLocation>
        <location evidence="1">Membrane</location>
        <topology evidence="1">Single-pass membrane protein</topology>
    </subcellularLocation>
</comment>
<evidence type="ECO:0000259" key="9">
    <source>
        <dbReference type="Pfam" id="PF14416"/>
    </source>
</evidence>
<gene>
    <name evidence="10" type="ORF">C5167_006497</name>
</gene>
<proteinExistence type="inferred from homology"/>
<dbReference type="AlphaFoldDB" id="A0A4Y7JEF0"/>
<feature type="compositionally biased region" description="Polar residues" evidence="7">
    <location>
        <begin position="631"/>
        <end position="659"/>
    </location>
</feature>
<dbReference type="InterPro" id="IPR029962">
    <property type="entry name" value="TBL"/>
</dbReference>
<keyword evidence="6" id="KW-0472">Membrane</keyword>